<organism evidence="1 2">
    <name type="scientific">Caenorhabditis japonica</name>
    <dbReference type="NCBI Taxonomy" id="281687"/>
    <lineage>
        <taxon>Eukaryota</taxon>
        <taxon>Metazoa</taxon>
        <taxon>Ecdysozoa</taxon>
        <taxon>Nematoda</taxon>
        <taxon>Chromadorea</taxon>
        <taxon>Rhabditida</taxon>
        <taxon>Rhabditina</taxon>
        <taxon>Rhabditomorpha</taxon>
        <taxon>Rhabditoidea</taxon>
        <taxon>Rhabditidae</taxon>
        <taxon>Peloderinae</taxon>
        <taxon>Caenorhabditis</taxon>
    </lineage>
</organism>
<proteinExistence type="predicted"/>
<sequence>MIRLVDVDQIQQRNTHSWTLDACLDQLYETLSFVKSQMPRDGVSLKFTAVHGTTYVSPSFYGDYIVPANFLRIFPF</sequence>
<dbReference type="EnsemblMetazoa" id="CJA32046a.1">
    <property type="protein sequence ID" value="CJA32046a.1"/>
    <property type="gene ID" value="WBGene00207893"/>
</dbReference>
<keyword evidence="2" id="KW-1185">Reference proteome</keyword>
<evidence type="ECO:0000313" key="1">
    <source>
        <dbReference type="EnsemblMetazoa" id="CJA32046b.1"/>
    </source>
</evidence>
<dbReference type="STRING" id="281687.K7HIU7"/>
<dbReference type="Proteomes" id="UP000005237">
    <property type="component" value="Unassembled WGS sequence"/>
</dbReference>
<reference evidence="1" key="2">
    <citation type="submission" date="2022-06" db="UniProtKB">
        <authorList>
            <consortium name="EnsemblMetazoa"/>
        </authorList>
    </citation>
    <scope>IDENTIFICATION</scope>
    <source>
        <strain evidence="1">DF5081</strain>
    </source>
</reference>
<evidence type="ECO:0000313" key="2">
    <source>
        <dbReference type="Proteomes" id="UP000005237"/>
    </source>
</evidence>
<dbReference type="InParanoid" id="K7HIU7"/>
<protein>
    <submittedName>
        <fullName evidence="1">Uncharacterized protein</fullName>
    </submittedName>
</protein>
<name>K7HIU7_CAEJA</name>
<reference evidence="2" key="1">
    <citation type="submission" date="2010-08" db="EMBL/GenBank/DDBJ databases">
        <authorList>
            <consortium name="Caenorhabditis japonica Sequencing Consortium"/>
            <person name="Wilson R.K."/>
        </authorList>
    </citation>
    <scope>NUCLEOTIDE SEQUENCE [LARGE SCALE GENOMIC DNA]</scope>
    <source>
        <strain evidence="2">DF5081</strain>
    </source>
</reference>
<accession>K7HIU7</accession>
<dbReference type="EnsemblMetazoa" id="CJA32046b.1">
    <property type="protein sequence ID" value="CJA32046b.1"/>
    <property type="gene ID" value="WBGene00207893"/>
</dbReference>
<dbReference type="AlphaFoldDB" id="K7HIU7"/>